<keyword evidence="2" id="KW-1185">Reference proteome</keyword>
<name>A0ACB9RIC3_9MYRT</name>
<evidence type="ECO:0000313" key="2">
    <source>
        <dbReference type="Proteomes" id="UP001057402"/>
    </source>
</evidence>
<accession>A0ACB9RIC3</accession>
<protein>
    <submittedName>
        <fullName evidence="1">Uncharacterized protein</fullName>
    </submittedName>
</protein>
<dbReference type="EMBL" id="CM042883">
    <property type="protein sequence ID" value="KAI4378614.1"/>
    <property type="molecule type" value="Genomic_DNA"/>
</dbReference>
<proteinExistence type="predicted"/>
<comment type="caution">
    <text evidence="1">The sequence shown here is derived from an EMBL/GenBank/DDBJ whole genome shotgun (WGS) entry which is preliminary data.</text>
</comment>
<reference evidence="2" key="1">
    <citation type="journal article" date="2023" name="Front. Plant Sci.">
        <title>Chromosomal-level genome assembly of Melastoma candidum provides insights into trichome evolution.</title>
        <authorList>
            <person name="Zhong Y."/>
            <person name="Wu W."/>
            <person name="Sun C."/>
            <person name="Zou P."/>
            <person name="Liu Y."/>
            <person name="Dai S."/>
            <person name="Zhou R."/>
        </authorList>
    </citation>
    <scope>NUCLEOTIDE SEQUENCE [LARGE SCALE GENOMIC DNA]</scope>
</reference>
<organism evidence="1 2">
    <name type="scientific">Melastoma candidum</name>
    <dbReference type="NCBI Taxonomy" id="119954"/>
    <lineage>
        <taxon>Eukaryota</taxon>
        <taxon>Viridiplantae</taxon>
        <taxon>Streptophyta</taxon>
        <taxon>Embryophyta</taxon>
        <taxon>Tracheophyta</taxon>
        <taxon>Spermatophyta</taxon>
        <taxon>Magnoliopsida</taxon>
        <taxon>eudicotyledons</taxon>
        <taxon>Gunneridae</taxon>
        <taxon>Pentapetalae</taxon>
        <taxon>rosids</taxon>
        <taxon>malvids</taxon>
        <taxon>Myrtales</taxon>
        <taxon>Melastomataceae</taxon>
        <taxon>Melastomatoideae</taxon>
        <taxon>Melastomateae</taxon>
        <taxon>Melastoma</taxon>
    </lineage>
</organism>
<dbReference type="Proteomes" id="UP001057402">
    <property type="component" value="Chromosome 4"/>
</dbReference>
<sequence>MVFSSFPSAACLDPSHWQQQQQQQQQQPSRQPVGSSGSLNPHLHPHHLQPPPTPAPPPPPPPPPPPHGPVGGGPNSRPRSMVERARLANIPMPEAALKCPRCESTNTKFCYFNNYNLLQPRHFCKSCRRYWTRGGALRTVPVGGGCRRAKRTKSSSKKMDKRGATADSGGSVSNTSGSNNMLASSDGLVAGNTAELLGLMSQIPPLGFISPIHQPHNHHLGEFTSSKFDPGFVGISEQPLEGISGDLNFQFGEGGDGSHSGGRQQWRVQQFPYMGNPDMQAGLYPIYERGAEPSIVMTMPLTSGLTSTQAASMKTESSNDDNNQVELNMTRRVAGIQGNGMFWGTSGSAWNDLSGFGSQ</sequence>
<evidence type="ECO:0000313" key="1">
    <source>
        <dbReference type="EMBL" id="KAI4378614.1"/>
    </source>
</evidence>
<gene>
    <name evidence="1" type="ORF">MLD38_016071</name>
</gene>